<feature type="domain" description="Peptidase S8/S53" evidence="1">
    <location>
        <begin position="290"/>
        <end position="615"/>
    </location>
</feature>
<evidence type="ECO:0000313" key="2">
    <source>
        <dbReference type="EMBL" id="MFD2918866.1"/>
    </source>
</evidence>
<dbReference type="CDD" id="cd04847">
    <property type="entry name" value="Peptidases_S8_Subtilisin_like_2"/>
    <property type="match status" value="1"/>
</dbReference>
<dbReference type="RefSeq" id="WP_386095467.1">
    <property type="nucleotide sequence ID" value="NZ_JBHUOZ010000001.1"/>
</dbReference>
<accession>A0ABW6A1X2</accession>
<proteinExistence type="predicted"/>
<dbReference type="InterPro" id="IPR000209">
    <property type="entry name" value="Peptidase_S8/S53_dom"/>
</dbReference>
<dbReference type="InterPro" id="IPR036852">
    <property type="entry name" value="Peptidase_S8/S53_dom_sf"/>
</dbReference>
<dbReference type="Gene3D" id="3.40.50.200">
    <property type="entry name" value="Peptidase S8/S53 domain"/>
    <property type="match status" value="1"/>
</dbReference>
<gene>
    <name evidence="2" type="ORF">ACFS6H_04030</name>
</gene>
<dbReference type="Proteomes" id="UP001597511">
    <property type="component" value="Unassembled WGS sequence"/>
</dbReference>
<reference evidence="3" key="1">
    <citation type="journal article" date="2019" name="Int. J. Syst. Evol. Microbiol.">
        <title>The Global Catalogue of Microorganisms (GCM) 10K type strain sequencing project: providing services to taxonomists for standard genome sequencing and annotation.</title>
        <authorList>
            <consortium name="The Broad Institute Genomics Platform"/>
            <consortium name="The Broad Institute Genome Sequencing Center for Infectious Disease"/>
            <person name="Wu L."/>
            <person name="Ma J."/>
        </authorList>
    </citation>
    <scope>NUCLEOTIDE SEQUENCE [LARGE SCALE GENOMIC DNA]</scope>
    <source>
        <strain evidence="3">KCTC 23299</strain>
    </source>
</reference>
<name>A0ABW6A1X2_9BACT</name>
<protein>
    <submittedName>
        <fullName evidence="2">S8 family peptidase</fullName>
    </submittedName>
</protein>
<dbReference type="InterPro" id="IPR034074">
    <property type="entry name" value="Y4bN_pept_dom"/>
</dbReference>
<comment type="caution">
    <text evidence="2">The sequence shown here is derived from an EMBL/GenBank/DDBJ whole genome shotgun (WGS) entry which is preliminary data.</text>
</comment>
<organism evidence="2 3">
    <name type="scientific">Terrimonas rubra</name>
    <dbReference type="NCBI Taxonomy" id="1035890"/>
    <lineage>
        <taxon>Bacteria</taxon>
        <taxon>Pseudomonadati</taxon>
        <taxon>Bacteroidota</taxon>
        <taxon>Chitinophagia</taxon>
        <taxon>Chitinophagales</taxon>
        <taxon>Chitinophagaceae</taxon>
        <taxon>Terrimonas</taxon>
    </lineage>
</organism>
<keyword evidence="3" id="KW-1185">Reference proteome</keyword>
<dbReference type="Pfam" id="PF00082">
    <property type="entry name" value="Peptidase_S8"/>
    <property type="match status" value="1"/>
</dbReference>
<dbReference type="SUPFAM" id="SSF52743">
    <property type="entry name" value="Subtilisin-like"/>
    <property type="match status" value="1"/>
</dbReference>
<sequence length="835" mass="94639">MPRFLRNHILINERTQVLPYTSPNTGRSKVVPRPIGNRQQHGTNIRQQFETAVDDFREVYDEQDTDVIYVVFKSPIDVLLDIDKFDKGNFRLASYKRISSNIEDDSIHAYYEATVCLNRRAIAQFLRKIEDYLNRTTPLTYNEDGSVKGGGNPYNQSLIANIEEIKAATLQSFWQEPELTFPLLNEDVWWEVWLHRDVADNIENPIENLLPRLNDAGLQIGDRFLQFPEHWIYLLRGTASQLSAILYSDRLAEIRKPRETADFFTTLERQEEAQWVEDLTNRIEILSEQNAVAVCLLDTGVNREHPLLAPLVPMHHLDSVDPAWTTADTGGLYGHGTPMAALSFYGDLTDALASNERIQIFHHLESIKFINPNVPHDPILYGAVTQEAIARGEIINPQFKRIVCMAVTCADTIHRGRPTSWSAAIDQTLFGSIDEPNTKLLMVVSSGNMLEEERINYPLSNEDSTIQDPAQSYNTITVGAYTLKDRIDLQAFPDSELLAQRGEMSPCNTTSIGWLHEWCKKPDIVMEGGNWAVQNNGIISPESLLLLSASRGGLGRSLFTTFNDTSASTALASKFLAELYTGYPNLKPETIRALMIHSADWTPEMLGNRSITQLPSLEKEKLIAHVGYGVPNLEKARYSANNSLSMIIERTLTPFRLDGSTVKTNEFHLFDLPWPVEVLQELLATTVKFKITLSYFIEPNPGNRQYELSASYKSHGLRFKMINSNESEAAFRGRISRTFRDESYVGEGTDHWILGSQLRDKGSIHKDIWEGTAADLATRNKIAIYPVGGWWKNRKKLERYNSSVNYSLVMTIETPSEDTDIYTPVENLIEIDNLI</sequence>
<evidence type="ECO:0000259" key="1">
    <source>
        <dbReference type="Pfam" id="PF00082"/>
    </source>
</evidence>
<dbReference type="EMBL" id="JBHUOZ010000001">
    <property type="protein sequence ID" value="MFD2918866.1"/>
    <property type="molecule type" value="Genomic_DNA"/>
</dbReference>
<evidence type="ECO:0000313" key="3">
    <source>
        <dbReference type="Proteomes" id="UP001597511"/>
    </source>
</evidence>